<accession>A0A1I3VWI7</accession>
<dbReference type="RefSeq" id="WP_425294804.1">
    <property type="nucleotide sequence ID" value="NZ_BSPE01000002.1"/>
</dbReference>
<sequence length="282" mass="27226">MANKYVFVALSIIAAIGPASALDVGLGGKVGGIGVGANLGLGKEGASVGGGAGVDNVGEATVGGSLALGKESVGASVGASGKLGGASGGLSAGVGSQGTSEAVGPSAGQAEKANSAGSVGPSNAASDKFGDASGRPAGSLAGSGPAGKNVGTAATKLGPTKGVRHFFVLPRTLWPSRVGSNKYSQGAVGYPLLLVAPLKAIPGTPRAVVRVCRQAIVSAATTLGAVRVRAASAGPLSRQRRGVLTAPIDVRIDYATRGGVEIRQARIRCRLDAAGRVIGVTG</sequence>
<dbReference type="AlphaFoldDB" id="A0A1I3VWI7"/>
<evidence type="ECO:0000313" key="3">
    <source>
        <dbReference type="EMBL" id="SFJ98501.1"/>
    </source>
</evidence>
<evidence type="ECO:0000256" key="2">
    <source>
        <dbReference type="SAM" id="SignalP"/>
    </source>
</evidence>
<reference evidence="3 4" key="1">
    <citation type="submission" date="2016-10" db="EMBL/GenBank/DDBJ databases">
        <authorList>
            <person name="Varghese N."/>
            <person name="Submissions S."/>
        </authorList>
    </citation>
    <scope>NUCLEOTIDE SEQUENCE [LARGE SCALE GENOMIC DNA]</scope>
    <source>
        <strain evidence="3 4">DSM 21822</strain>
    </source>
</reference>
<feature type="signal peptide" evidence="2">
    <location>
        <begin position="1"/>
        <end position="21"/>
    </location>
</feature>
<gene>
    <name evidence="3" type="ORF">SAMN04488498_101723</name>
</gene>
<evidence type="ECO:0000256" key="1">
    <source>
        <dbReference type="SAM" id="MobiDB-lite"/>
    </source>
</evidence>
<name>A0A1I3VWI7_9HYPH</name>
<keyword evidence="4" id="KW-1185">Reference proteome</keyword>
<feature type="region of interest" description="Disordered" evidence="1">
    <location>
        <begin position="94"/>
        <end position="156"/>
    </location>
</feature>
<dbReference type="Proteomes" id="UP000323300">
    <property type="component" value="Unassembled WGS sequence"/>
</dbReference>
<dbReference type="EMBL" id="FOSL01000001">
    <property type="protein sequence ID" value="SFJ98501.1"/>
    <property type="molecule type" value="Genomic_DNA"/>
</dbReference>
<keyword evidence="2" id="KW-0732">Signal</keyword>
<protein>
    <submittedName>
        <fullName evidence="3">Uncharacterized protein</fullName>
    </submittedName>
</protein>
<feature type="compositionally biased region" description="Low complexity" evidence="1">
    <location>
        <begin position="132"/>
        <end position="147"/>
    </location>
</feature>
<feature type="chain" id="PRO_5009302302" evidence="2">
    <location>
        <begin position="22"/>
        <end position="282"/>
    </location>
</feature>
<evidence type="ECO:0000313" key="4">
    <source>
        <dbReference type="Proteomes" id="UP000323300"/>
    </source>
</evidence>
<feature type="compositionally biased region" description="Polar residues" evidence="1">
    <location>
        <begin position="115"/>
        <end position="125"/>
    </location>
</feature>
<organism evidence="3 4">
    <name type="scientific">Neomesorhizobium albiziae</name>
    <dbReference type="NCBI Taxonomy" id="335020"/>
    <lineage>
        <taxon>Bacteria</taxon>
        <taxon>Pseudomonadati</taxon>
        <taxon>Pseudomonadota</taxon>
        <taxon>Alphaproteobacteria</taxon>
        <taxon>Hyphomicrobiales</taxon>
        <taxon>Phyllobacteriaceae</taxon>
        <taxon>Neomesorhizobium</taxon>
    </lineage>
</organism>
<proteinExistence type="predicted"/>